<feature type="compositionally biased region" description="Basic and acidic residues" evidence="1">
    <location>
        <begin position="601"/>
        <end position="628"/>
    </location>
</feature>
<feature type="compositionally biased region" description="Low complexity" evidence="1">
    <location>
        <begin position="559"/>
        <end position="568"/>
    </location>
</feature>
<feature type="region of interest" description="Disordered" evidence="1">
    <location>
        <begin position="552"/>
        <end position="635"/>
    </location>
</feature>
<feature type="region of interest" description="Disordered" evidence="1">
    <location>
        <begin position="493"/>
        <end position="513"/>
    </location>
</feature>
<evidence type="ECO:0000313" key="3">
    <source>
        <dbReference type="EMBL" id="GAQ88538.1"/>
    </source>
</evidence>
<organism evidence="3 4">
    <name type="scientific">Klebsormidium nitens</name>
    <name type="common">Green alga</name>
    <name type="synonym">Ulothrix nitens</name>
    <dbReference type="NCBI Taxonomy" id="105231"/>
    <lineage>
        <taxon>Eukaryota</taxon>
        <taxon>Viridiplantae</taxon>
        <taxon>Streptophyta</taxon>
        <taxon>Klebsormidiophyceae</taxon>
        <taxon>Klebsormidiales</taxon>
        <taxon>Klebsormidiaceae</taxon>
        <taxon>Klebsormidium</taxon>
    </lineage>
</organism>
<gene>
    <name evidence="3" type="ORF">KFL_004370080</name>
</gene>
<dbReference type="EMBL" id="DF237386">
    <property type="protein sequence ID" value="GAQ88538.1"/>
    <property type="molecule type" value="Genomic_DNA"/>
</dbReference>
<dbReference type="Proteomes" id="UP000054558">
    <property type="component" value="Unassembled WGS sequence"/>
</dbReference>
<proteinExistence type="predicted"/>
<feature type="compositionally biased region" description="Basic and acidic residues" evidence="1">
    <location>
        <begin position="253"/>
        <end position="264"/>
    </location>
</feature>
<feature type="transmembrane region" description="Helical" evidence="2">
    <location>
        <begin position="58"/>
        <end position="76"/>
    </location>
</feature>
<reference evidence="3 4" key="1">
    <citation type="journal article" date="2014" name="Nat. Commun.">
        <title>Klebsormidium flaccidum genome reveals primary factors for plant terrestrial adaptation.</title>
        <authorList>
            <person name="Hori K."/>
            <person name="Maruyama F."/>
            <person name="Fujisawa T."/>
            <person name="Togashi T."/>
            <person name="Yamamoto N."/>
            <person name="Seo M."/>
            <person name="Sato S."/>
            <person name="Yamada T."/>
            <person name="Mori H."/>
            <person name="Tajima N."/>
            <person name="Moriyama T."/>
            <person name="Ikeuchi M."/>
            <person name="Watanabe M."/>
            <person name="Wada H."/>
            <person name="Kobayashi K."/>
            <person name="Saito M."/>
            <person name="Masuda T."/>
            <person name="Sasaki-Sekimoto Y."/>
            <person name="Mashiguchi K."/>
            <person name="Awai K."/>
            <person name="Shimojima M."/>
            <person name="Masuda S."/>
            <person name="Iwai M."/>
            <person name="Nobusawa T."/>
            <person name="Narise T."/>
            <person name="Kondo S."/>
            <person name="Saito H."/>
            <person name="Sato R."/>
            <person name="Murakawa M."/>
            <person name="Ihara Y."/>
            <person name="Oshima-Yamada Y."/>
            <person name="Ohtaka K."/>
            <person name="Satoh M."/>
            <person name="Sonobe K."/>
            <person name="Ishii M."/>
            <person name="Ohtani R."/>
            <person name="Kanamori-Sato M."/>
            <person name="Honoki R."/>
            <person name="Miyazaki D."/>
            <person name="Mochizuki H."/>
            <person name="Umetsu J."/>
            <person name="Higashi K."/>
            <person name="Shibata D."/>
            <person name="Kamiya Y."/>
            <person name="Sato N."/>
            <person name="Nakamura Y."/>
            <person name="Tabata S."/>
            <person name="Ida S."/>
            <person name="Kurokawa K."/>
            <person name="Ohta H."/>
        </authorList>
    </citation>
    <scope>NUCLEOTIDE SEQUENCE [LARGE SCALE GENOMIC DNA]</scope>
    <source>
        <strain evidence="3 4">NIES-2285</strain>
    </source>
</reference>
<feature type="region of interest" description="Disordered" evidence="1">
    <location>
        <begin position="247"/>
        <end position="301"/>
    </location>
</feature>
<feature type="region of interest" description="Disordered" evidence="1">
    <location>
        <begin position="1"/>
        <end position="20"/>
    </location>
</feature>
<feature type="region of interest" description="Disordered" evidence="1">
    <location>
        <begin position="158"/>
        <end position="218"/>
    </location>
</feature>
<accession>A0A1Y1IK91</accession>
<keyword evidence="2" id="KW-1133">Transmembrane helix</keyword>
<feature type="compositionally biased region" description="Basic and acidic residues" evidence="1">
    <location>
        <begin position="584"/>
        <end position="594"/>
    </location>
</feature>
<evidence type="ECO:0000256" key="1">
    <source>
        <dbReference type="SAM" id="MobiDB-lite"/>
    </source>
</evidence>
<name>A0A1Y1IK91_KLENI</name>
<keyword evidence="2" id="KW-0472">Membrane</keyword>
<keyword evidence="4" id="KW-1185">Reference proteome</keyword>
<evidence type="ECO:0000256" key="2">
    <source>
        <dbReference type="SAM" id="Phobius"/>
    </source>
</evidence>
<sequence>METLRSRSGKEGSRREDPYERLITGGVNAHSGTLGGDNGKRKRTLRRRLKDDQIDMRYFWAFLGLLAVAVFTFAYVNAGHPELQAAEGSSDLDSSATHRSTAAGVKWASLSRLRARRAGFWPFVSGTGDEDLDELGDLITQMEEANKGYRVTSSQLYSEESPLEEAEGPDGRTNFGMGGKEKRTEAGGAETVRKFGTKGDAVGGRNGDEKKDGSVSSAGLFSGRKIASAAERAVKTEPLRDVTAKIESSQYGEEDRAVESRDMETNDEGVASDLRIRGSGRNPNGRALAGGRKKPRTQNEAHARNFWTSRNMLAHEIKDHVTYDDVAGRGKGLNGEPTAGGRNVLSTREDASKFGDVNANVEEVQRPESAVPPKTDSVDSSEQLEAAVEPRSLRAALAELHRAVASFGNGFGLPVEEADQLSNPAQPESLLAGNDFETRPRDVFSQIRTALNRNGETILVAPMRVASEEGLGGLELASPSDVAAAAAKMPPRVLHDAPRPRPVKNHAKTQTRTFSWTPPAVVDRESLFEEGSGGLHALRNPAESTEGIPLAAEKESGESAEGASAVGETAEDRSGTESVGTAAEETRAEEERTGVDGPVTEAERTAAEAERSVEERFAKARAVRDAARARGASSA</sequence>
<keyword evidence="2" id="KW-0812">Transmembrane</keyword>
<protein>
    <recommendedName>
        <fullName evidence="5">Transmembrane protein</fullName>
    </recommendedName>
</protein>
<evidence type="ECO:0000313" key="4">
    <source>
        <dbReference type="Proteomes" id="UP000054558"/>
    </source>
</evidence>
<dbReference type="AlphaFoldDB" id="A0A1Y1IK91"/>
<evidence type="ECO:0008006" key="5">
    <source>
        <dbReference type="Google" id="ProtNLM"/>
    </source>
</evidence>